<dbReference type="Proteomes" id="UP000054800">
    <property type="component" value="Unassembled WGS sequence"/>
</dbReference>
<evidence type="ECO:0000313" key="1">
    <source>
        <dbReference type="EMBL" id="KUL99336.1"/>
    </source>
</evidence>
<comment type="caution">
    <text evidence="1">The sequence shown here is derived from an EMBL/GenBank/DDBJ whole genome shotgun (WGS) entry which is preliminary data.</text>
</comment>
<gene>
    <name evidence="1" type="ORF">RO03_07410</name>
</gene>
<evidence type="ECO:0000313" key="2">
    <source>
        <dbReference type="Proteomes" id="UP000054800"/>
    </source>
</evidence>
<organism evidence="1 2">
    <name type="scientific">Fusobacterium nucleatum subsp. nucleatum</name>
    <dbReference type="NCBI Taxonomy" id="76856"/>
    <lineage>
        <taxon>Bacteria</taxon>
        <taxon>Fusobacteriati</taxon>
        <taxon>Fusobacteriota</taxon>
        <taxon>Fusobacteriia</taxon>
        <taxon>Fusobacteriales</taxon>
        <taxon>Fusobacteriaceae</taxon>
        <taxon>Fusobacterium</taxon>
    </lineage>
</organism>
<reference evidence="1 2" key="1">
    <citation type="submission" date="2015-10" db="EMBL/GenBank/DDBJ databases">
        <authorList>
            <person name="Gilbert D.G."/>
        </authorList>
    </citation>
    <scope>NUCLEOTIDE SEQUENCE [LARGE SCALE GENOMIC DNA]</scope>
    <source>
        <strain evidence="1 2">ChDC F311</strain>
    </source>
</reference>
<dbReference type="EMBL" id="LMVH01000001">
    <property type="protein sequence ID" value="KUL99336.1"/>
    <property type="molecule type" value="Genomic_DNA"/>
</dbReference>
<sequence length="88" mass="10250">MHKILKISVILPYYEARYTLNRKIEIKSNSGNSLSSEYENEKVKEIIYKQTGFSDYSYIIITESQREICISEQQPGLQIIKGDEDVEV</sequence>
<dbReference type="RefSeq" id="WP_059222872.1">
    <property type="nucleotide sequence ID" value="NZ_LMVH01000001.1"/>
</dbReference>
<accession>A0A0X3Y412</accession>
<name>A0A0X3Y412_FUSNC</name>
<proteinExistence type="predicted"/>
<dbReference type="AlphaFoldDB" id="A0A0X3Y412"/>
<protein>
    <submittedName>
        <fullName evidence="1">Uncharacterized protein</fullName>
    </submittedName>
</protein>